<keyword evidence="2" id="KW-1185">Reference proteome</keyword>
<dbReference type="EMBL" id="BEXD01000388">
    <property type="protein sequence ID" value="GBB87009.1"/>
    <property type="molecule type" value="Genomic_DNA"/>
</dbReference>
<evidence type="ECO:0000313" key="1">
    <source>
        <dbReference type="EMBL" id="GBB87009.1"/>
    </source>
</evidence>
<accession>A0A2Z6QMF3</accession>
<protein>
    <submittedName>
        <fullName evidence="1">Uncharacterized protein</fullName>
    </submittedName>
</protein>
<dbReference type="AlphaFoldDB" id="A0A2Z6QMF3"/>
<reference evidence="1 2" key="1">
    <citation type="submission" date="2017-11" db="EMBL/GenBank/DDBJ databases">
        <title>The genome of Rhizophagus clarus HR1 reveals common genetic basis of auxotrophy among arbuscular mycorrhizal fungi.</title>
        <authorList>
            <person name="Kobayashi Y."/>
        </authorList>
    </citation>
    <scope>NUCLEOTIDE SEQUENCE [LARGE SCALE GENOMIC DNA]</scope>
    <source>
        <strain evidence="1 2">HR1</strain>
    </source>
</reference>
<dbReference type="Proteomes" id="UP000247702">
    <property type="component" value="Unassembled WGS sequence"/>
</dbReference>
<name>A0A2Z6QMF3_9GLOM</name>
<comment type="caution">
    <text evidence="1">The sequence shown here is derived from an EMBL/GenBank/DDBJ whole genome shotgun (WGS) entry which is preliminary data.</text>
</comment>
<organism evidence="1 2">
    <name type="scientific">Rhizophagus clarus</name>
    <dbReference type="NCBI Taxonomy" id="94130"/>
    <lineage>
        <taxon>Eukaryota</taxon>
        <taxon>Fungi</taxon>
        <taxon>Fungi incertae sedis</taxon>
        <taxon>Mucoromycota</taxon>
        <taxon>Glomeromycotina</taxon>
        <taxon>Glomeromycetes</taxon>
        <taxon>Glomerales</taxon>
        <taxon>Glomeraceae</taxon>
        <taxon>Rhizophagus</taxon>
    </lineage>
</organism>
<proteinExistence type="predicted"/>
<evidence type="ECO:0000313" key="2">
    <source>
        <dbReference type="Proteomes" id="UP000247702"/>
    </source>
</evidence>
<gene>
    <name evidence="1" type="ORF">RclHR1_13470005</name>
</gene>
<sequence length="239" mass="25825">MTDIVMDDYRFLQHHGHNGKGGDQIHIGWLLGCTVADAEKILINPPKDLAETILSHIEKRFEEVPLAPVLIRVSIEYINIGDIEELAMIGAVTGKDTASAPPTEIIWGEGLKVERVPSGSSCDESFIGGGGVSTSLFFFDANWSSFICSNSSLRESISLGSVWAGSSRSPPTAFKSWSTCSSSKSSNLPSNSRTLVSRERILVLSADEAFQAKVPSLFSVLILDLSDWISAVYLASSSR</sequence>